<evidence type="ECO:0000256" key="1">
    <source>
        <dbReference type="SAM" id="Phobius"/>
    </source>
</evidence>
<sequence length="150" mass="17426">MNDLLTILIISSLMGVFFTYKVLKGIINHIDFKNGTMIKAKVIKTEWIKTPLIKFSYLFPDKQLRILYRFVLDSDIYEKEDDDIHFAFKRFGPKPIPNKNDEINVFVPKSKNPNKVTFNESSNTIKPIIGFAFLAILSFGITSLIIYNWK</sequence>
<dbReference type="AlphaFoldDB" id="A0A5S5CBG8"/>
<evidence type="ECO:0000313" key="3">
    <source>
        <dbReference type="Proteomes" id="UP000324376"/>
    </source>
</evidence>
<evidence type="ECO:0000313" key="2">
    <source>
        <dbReference type="EMBL" id="TYP75978.1"/>
    </source>
</evidence>
<dbReference type="Proteomes" id="UP000324376">
    <property type="component" value="Unassembled WGS sequence"/>
</dbReference>
<feature type="transmembrane region" description="Helical" evidence="1">
    <location>
        <begin position="128"/>
        <end position="149"/>
    </location>
</feature>
<reference evidence="2 3" key="1">
    <citation type="submission" date="2019-07" db="EMBL/GenBank/DDBJ databases">
        <title>Genomic Encyclopedia of Archaeal and Bacterial Type Strains, Phase II (KMG-II): from individual species to whole genera.</title>
        <authorList>
            <person name="Goeker M."/>
        </authorList>
    </citation>
    <scope>NUCLEOTIDE SEQUENCE [LARGE SCALE GENOMIC DNA]</scope>
    <source>
        <strain evidence="2 3">DSM 17527</strain>
    </source>
</reference>
<keyword evidence="1" id="KW-0812">Transmembrane</keyword>
<accession>A0A5S5CBG8</accession>
<comment type="caution">
    <text evidence="2">The sequence shown here is derived from an EMBL/GenBank/DDBJ whole genome shotgun (WGS) entry which is preliminary data.</text>
</comment>
<proteinExistence type="predicted"/>
<evidence type="ECO:0008006" key="4">
    <source>
        <dbReference type="Google" id="ProtNLM"/>
    </source>
</evidence>
<dbReference type="EMBL" id="VNHU01000002">
    <property type="protein sequence ID" value="TYP75978.1"/>
    <property type="molecule type" value="Genomic_DNA"/>
</dbReference>
<protein>
    <recommendedName>
        <fullName evidence="4">DUF3592 domain-containing protein</fullName>
    </recommendedName>
</protein>
<organism evidence="2 3">
    <name type="scientific">Aquimarina intermedia</name>
    <dbReference type="NCBI Taxonomy" id="350814"/>
    <lineage>
        <taxon>Bacteria</taxon>
        <taxon>Pseudomonadati</taxon>
        <taxon>Bacteroidota</taxon>
        <taxon>Flavobacteriia</taxon>
        <taxon>Flavobacteriales</taxon>
        <taxon>Flavobacteriaceae</taxon>
        <taxon>Aquimarina</taxon>
    </lineage>
</organism>
<keyword evidence="1" id="KW-0472">Membrane</keyword>
<keyword evidence="1" id="KW-1133">Transmembrane helix</keyword>
<keyword evidence="3" id="KW-1185">Reference proteome</keyword>
<name>A0A5S5CBG8_9FLAO</name>
<gene>
    <name evidence="2" type="ORF">BD809_102191</name>
</gene>
<feature type="transmembrane region" description="Helical" evidence="1">
    <location>
        <begin position="6"/>
        <end position="23"/>
    </location>
</feature>